<dbReference type="OrthoDB" id="6138780at2759"/>
<dbReference type="InterPro" id="IPR003598">
    <property type="entry name" value="Ig_sub2"/>
</dbReference>
<accession>A0A834RDV1</accession>
<organism evidence="7">
    <name type="scientific">Sarcoptes scabiei</name>
    <name type="common">Itch mite</name>
    <name type="synonym">Acarus scabiei</name>
    <dbReference type="NCBI Taxonomy" id="52283"/>
    <lineage>
        <taxon>Eukaryota</taxon>
        <taxon>Metazoa</taxon>
        <taxon>Ecdysozoa</taxon>
        <taxon>Arthropoda</taxon>
        <taxon>Chelicerata</taxon>
        <taxon>Arachnida</taxon>
        <taxon>Acari</taxon>
        <taxon>Acariformes</taxon>
        <taxon>Sarcoptiformes</taxon>
        <taxon>Astigmata</taxon>
        <taxon>Psoroptidia</taxon>
        <taxon>Sarcoptoidea</taxon>
        <taxon>Sarcoptidae</taxon>
        <taxon>Sarcoptinae</taxon>
        <taxon>Sarcoptes</taxon>
    </lineage>
</organism>
<feature type="compositionally biased region" description="Polar residues" evidence="5">
    <location>
        <begin position="94"/>
        <end position="105"/>
    </location>
</feature>
<evidence type="ECO:0000256" key="1">
    <source>
        <dbReference type="ARBA" id="ARBA00022729"/>
    </source>
</evidence>
<evidence type="ECO:0000256" key="2">
    <source>
        <dbReference type="ARBA" id="ARBA00022737"/>
    </source>
</evidence>
<feature type="region of interest" description="Disordered" evidence="5">
    <location>
        <begin position="85"/>
        <end position="105"/>
    </location>
</feature>
<reference evidence="7" key="2">
    <citation type="submission" date="2020-01" db="EMBL/GenBank/DDBJ databases">
        <authorList>
            <person name="Korhonen P.K.K."/>
            <person name="Guangxu M.G."/>
            <person name="Wang T.W."/>
            <person name="Stroehlein A.J.S."/>
            <person name="Young N.D."/>
            <person name="Ang C.-S.A."/>
            <person name="Fernando D.W.F."/>
            <person name="Lu H.L."/>
            <person name="Taylor S.T."/>
            <person name="Ehtesham M.E.M."/>
            <person name="Najaraj S.H.N."/>
            <person name="Harsha G.H.G."/>
            <person name="Madugundu A.M."/>
            <person name="Renuse S.R."/>
            <person name="Holt D.H."/>
            <person name="Pandey A.P."/>
            <person name="Papenfuss A.P."/>
            <person name="Gasser R.B.G."/>
            <person name="Fischer K.F."/>
        </authorList>
    </citation>
    <scope>NUCLEOTIDE SEQUENCE</scope>
    <source>
        <strain evidence="7">SSS_KF_BRIS2020</strain>
    </source>
</reference>
<keyword evidence="1" id="KW-0732">Signal</keyword>
<evidence type="ECO:0000256" key="3">
    <source>
        <dbReference type="ARBA" id="ARBA00023157"/>
    </source>
</evidence>
<dbReference type="EMBL" id="WVUK01000048">
    <property type="protein sequence ID" value="KAF7495444.1"/>
    <property type="molecule type" value="Genomic_DNA"/>
</dbReference>
<dbReference type="PANTHER" id="PTHR12231">
    <property type="entry name" value="CTX-RELATED TYPE I TRANSMEMBRANE PROTEIN"/>
    <property type="match status" value="1"/>
</dbReference>
<dbReference type="InterPro" id="IPR007110">
    <property type="entry name" value="Ig-like_dom"/>
</dbReference>
<dbReference type="AlphaFoldDB" id="A0A834RDV1"/>
<dbReference type="GO" id="GO:0043005">
    <property type="term" value="C:neuron projection"/>
    <property type="evidence" value="ECO:0007669"/>
    <property type="project" value="TreeGrafter"/>
</dbReference>
<name>A0A834RDV1_SARSC</name>
<dbReference type="SUPFAM" id="SSF48726">
    <property type="entry name" value="Immunoglobulin"/>
    <property type="match status" value="2"/>
</dbReference>
<dbReference type="Pfam" id="PF13927">
    <property type="entry name" value="Ig_3"/>
    <property type="match status" value="2"/>
</dbReference>
<feature type="domain" description="Ig-like" evidence="6">
    <location>
        <begin position="242"/>
        <end position="329"/>
    </location>
</feature>
<proteinExistence type="predicted"/>
<keyword evidence="4" id="KW-0393">Immunoglobulin domain</keyword>
<keyword evidence="3" id="KW-1015">Disulfide bond</keyword>
<dbReference type="InterPro" id="IPR051170">
    <property type="entry name" value="Neural/epithelial_adhesion"/>
</dbReference>
<evidence type="ECO:0000259" key="6">
    <source>
        <dbReference type="PROSITE" id="PS50835"/>
    </source>
</evidence>
<feature type="domain" description="Ig-like" evidence="6">
    <location>
        <begin position="39"/>
        <end position="158"/>
    </location>
</feature>
<keyword evidence="2" id="KW-0677">Repeat</keyword>
<dbReference type="PANTHER" id="PTHR12231:SF253">
    <property type="entry name" value="DPR-INTERACTING PROTEIN ETA, ISOFORM B-RELATED"/>
    <property type="match status" value="1"/>
</dbReference>
<reference evidence="8" key="3">
    <citation type="submission" date="2022-06" db="UniProtKB">
        <authorList>
            <consortium name="EnsemblMetazoa"/>
        </authorList>
    </citation>
    <scope>IDENTIFICATION</scope>
</reference>
<sequence>MKLFDENIPIQRRFIRQTSSEENFHSTESNEDHLGNFEPYLRFKSSLPTQTIVKENDNIVLECDVSGSPNPIVYWLRNGHLVQQQPPTHRHNVGNENESNQLETESISSIVDQQTRLGLSRVRSRLFLDCITMLDSGSIYTCVAETSLQEKRSSTKISVESLKSIRSYQTILNQDDDDDREIEISANQNAIDRLSSMQSEKIYRPIERDLVDDDHHHIGSATSSLATKTSSCSPNRFYNLSPRIYLWSETSVEHLGQDGFLHCRAAGHPKPTILWFQGDHTEPIKTEESETSRYQILPTGDLLIRNSTFDDMNVYRCMAQNEFGSDSVDQIFFYPTLVSDLQDFSHLILIEKDILLILFEIEIYNYFFSFYFRQNE</sequence>
<evidence type="ECO:0000256" key="4">
    <source>
        <dbReference type="ARBA" id="ARBA00023319"/>
    </source>
</evidence>
<evidence type="ECO:0000313" key="7">
    <source>
        <dbReference type="EMBL" id="KAF7495444.1"/>
    </source>
</evidence>
<evidence type="ECO:0000313" key="9">
    <source>
        <dbReference type="Proteomes" id="UP000070412"/>
    </source>
</evidence>
<protein>
    <submittedName>
        <fullName evidence="7">Neural/ectodermal development factor IMP-L2</fullName>
    </submittedName>
</protein>
<dbReference type="PROSITE" id="PS50835">
    <property type="entry name" value="IG_LIKE"/>
    <property type="match status" value="2"/>
</dbReference>
<dbReference type="SMART" id="SM00409">
    <property type="entry name" value="IG"/>
    <property type="match status" value="2"/>
</dbReference>
<keyword evidence="9" id="KW-1185">Reference proteome</keyword>
<gene>
    <name evidence="7" type="ORF">SSS_6804</name>
</gene>
<dbReference type="InterPro" id="IPR013783">
    <property type="entry name" value="Ig-like_fold"/>
</dbReference>
<dbReference type="InterPro" id="IPR036179">
    <property type="entry name" value="Ig-like_dom_sf"/>
</dbReference>
<dbReference type="SMART" id="SM00408">
    <property type="entry name" value="IGc2"/>
    <property type="match status" value="2"/>
</dbReference>
<dbReference type="InterPro" id="IPR003599">
    <property type="entry name" value="Ig_sub"/>
</dbReference>
<dbReference type="Proteomes" id="UP000070412">
    <property type="component" value="Unassembled WGS sequence"/>
</dbReference>
<reference evidence="9" key="1">
    <citation type="journal article" date="2020" name="PLoS Negl. Trop. Dis.">
        <title>High-quality nuclear genome for Sarcoptes scabiei-A critical resource for a neglected parasite.</title>
        <authorList>
            <person name="Korhonen P.K."/>
            <person name="Gasser R.B."/>
            <person name="Ma G."/>
            <person name="Wang T."/>
            <person name="Stroehlein A.J."/>
            <person name="Young N.D."/>
            <person name="Ang C.S."/>
            <person name="Fernando D.D."/>
            <person name="Lu H.C."/>
            <person name="Taylor S."/>
            <person name="Reynolds S.L."/>
            <person name="Mofiz E."/>
            <person name="Najaraj S.H."/>
            <person name="Gowda H."/>
            <person name="Madugundu A."/>
            <person name="Renuse S."/>
            <person name="Holt D."/>
            <person name="Pandey A."/>
            <person name="Papenfuss A.T."/>
            <person name="Fischer K."/>
        </authorList>
    </citation>
    <scope>NUCLEOTIDE SEQUENCE [LARGE SCALE GENOMIC DNA]</scope>
</reference>
<dbReference type="EnsemblMetazoa" id="SSS_6804s_mrna">
    <property type="protein sequence ID" value="KAF7495444.1"/>
    <property type="gene ID" value="SSS_6804"/>
</dbReference>
<dbReference type="Gene3D" id="2.60.40.10">
    <property type="entry name" value="Immunoglobulins"/>
    <property type="match status" value="2"/>
</dbReference>
<evidence type="ECO:0000313" key="8">
    <source>
        <dbReference type="EnsemblMetazoa" id="KAF7495444.1"/>
    </source>
</evidence>
<evidence type="ECO:0000256" key="5">
    <source>
        <dbReference type="SAM" id="MobiDB-lite"/>
    </source>
</evidence>